<evidence type="ECO:0000313" key="4">
    <source>
        <dbReference type="EMBL" id="GAP41085.1"/>
    </source>
</evidence>
<dbReference type="NCBIfam" id="TIGR00254">
    <property type="entry name" value="GGDEF"/>
    <property type="match status" value="1"/>
</dbReference>
<dbReference type="SMART" id="SM00267">
    <property type="entry name" value="GGDEF"/>
    <property type="match status" value="1"/>
</dbReference>
<evidence type="ECO:0000313" key="5">
    <source>
        <dbReference type="Proteomes" id="UP000053370"/>
    </source>
</evidence>
<dbReference type="SUPFAM" id="SSF55073">
    <property type="entry name" value="Nucleotide cyclase"/>
    <property type="match status" value="1"/>
</dbReference>
<dbReference type="GO" id="GO:1902201">
    <property type="term" value="P:negative regulation of bacterial-type flagellum-dependent cell motility"/>
    <property type="evidence" value="ECO:0007669"/>
    <property type="project" value="TreeGrafter"/>
</dbReference>
<organism evidence="4">
    <name type="scientific">Flexilinea flocculi</name>
    <dbReference type="NCBI Taxonomy" id="1678840"/>
    <lineage>
        <taxon>Bacteria</taxon>
        <taxon>Bacillati</taxon>
        <taxon>Chloroflexota</taxon>
        <taxon>Anaerolineae</taxon>
        <taxon>Anaerolineales</taxon>
        <taxon>Anaerolineaceae</taxon>
        <taxon>Flexilinea</taxon>
    </lineage>
</organism>
<dbReference type="InterPro" id="IPR000160">
    <property type="entry name" value="GGDEF_dom"/>
</dbReference>
<dbReference type="PATRIC" id="fig|1678840.3.peg.2479"/>
<dbReference type="PROSITE" id="PS50113">
    <property type="entry name" value="PAC"/>
    <property type="match status" value="1"/>
</dbReference>
<dbReference type="GO" id="GO:0005886">
    <property type="term" value="C:plasma membrane"/>
    <property type="evidence" value="ECO:0007669"/>
    <property type="project" value="TreeGrafter"/>
</dbReference>
<dbReference type="InterPro" id="IPR043128">
    <property type="entry name" value="Rev_trsase/Diguanyl_cyclase"/>
</dbReference>
<dbReference type="RefSeq" id="WP_062281581.1">
    <property type="nucleotide sequence ID" value="NZ_DF968181.1"/>
</dbReference>
<feature type="coiled-coil region" evidence="1">
    <location>
        <begin position="9"/>
        <end position="36"/>
    </location>
</feature>
<dbReference type="FunFam" id="3.30.70.270:FF:000001">
    <property type="entry name" value="Diguanylate cyclase domain protein"/>
    <property type="match status" value="1"/>
</dbReference>
<feature type="domain" description="GGDEF" evidence="3">
    <location>
        <begin position="201"/>
        <end position="327"/>
    </location>
</feature>
<sequence>MDTHATKTQEELIEKIQTLQILLEEMKEEKNRQELLDFPWAGNLGSWYWYIKTNQVICNDQKIFALGFQKEEIPEQIGFEFFTNKIHPDDFDRVMNNMRNHLYGKSPVYDTSYRIRTTDGQWKWFYDKGKITRRDEDGKPILLTGIVFDISEQKAMEELLETQNQQLIELSNTDYLTKILNRKALMEKLDYEIRRINRTETNLCFFMIDVDHFKKVNDTYGHLTGDKVLIQMTQIIQKIIRNTDFFGRFGGEEFIVVFPDCDLTGGLEVAERIRTTIQNSVFEAGIRITISGGLVAYQGETIDQMMEVADRLLYKAKESGRNQIRTL</sequence>
<dbReference type="InterPro" id="IPR013655">
    <property type="entry name" value="PAS_fold_3"/>
</dbReference>
<dbReference type="GO" id="GO:0043709">
    <property type="term" value="P:cell adhesion involved in single-species biofilm formation"/>
    <property type="evidence" value="ECO:0007669"/>
    <property type="project" value="TreeGrafter"/>
</dbReference>
<dbReference type="InterPro" id="IPR001610">
    <property type="entry name" value="PAC"/>
</dbReference>
<name>A0A0S7BLA7_9CHLR</name>
<keyword evidence="1" id="KW-0175">Coiled coil</keyword>
<dbReference type="PANTHER" id="PTHR45138:SF9">
    <property type="entry name" value="DIGUANYLATE CYCLASE DGCM-RELATED"/>
    <property type="match status" value="1"/>
</dbReference>
<dbReference type="NCBIfam" id="TIGR00229">
    <property type="entry name" value="sensory_box"/>
    <property type="match status" value="1"/>
</dbReference>
<dbReference type="STRING" id="1678840.ATC1_131067"/>
<dbReference type="PROSITE" id="PS50887">
    <property type="entry name" value="GGDEF"/>
    <property type="match status" value="1"/>
</dbReference>
<feature type="domain" description="PAC" evidence="2">
    <location>
        <begin position="109"/>
        <end position="162"/>
    </location>
</feature>
<dbReference type="InterPro" id="IPR000014">
    <property type="entry name" value="PAS"/>
</dbReference>
<dbReference type="InterPro" id="IPR029787">
    <property type="entry name" value="Nucleotide_cyclase"/>
</dbReference>
<dbReference type="GO" id="GO:0052621">
    <property type="term" value="F:diguanylate cyclase activity"/>
    <property type="evidence" value="ECO:0007669"/>
    <property type="project" value="TreeGrafter"/>
</dbReference>
<evidence type="ECO:0000256" key="1">
    <source>
        <dbReference type="SAM" id="Coils"/>
    </source>
</evidence>
<keyword evidence="5" id="KW-1185">Reference proteome</keyword>
<gene>
    <name evidence="4" type="ORF">ATC1_131067</name>
</gene>
<dbReference type="CDD" id="cd01949">
    <property type="entry name" value="GGDEF"/>
    <property type="match status" value="1"/>
</dbReference>
<dbReference type="Pfam" id="PF08447">
    <property type="entry name" value="PAS_3"/>
    <property type="match status" value="1"/>
</dbReference>
<dbReference type="Pfam" id="PF00990">
    <property type="entry name" value="GGDEF"/>
    <property type="match status" value="1"/>
</dbReference>
<dbReference type="Gene3D" id="3.30.450.20">
    <property type="entry name" value="PAS domain"/>
    <property type="match status" value="1"/>
</dbReference>
<dbReference type="InterPro" id="IPR035965">
    <property type="entry name" value="PAS-like_dom_sf"/>
</dbReference>
<dbReference type="Gene3D" id="3.30.70.270">
    <property type="match status" value="1"/>
</dbReference>
<dbReference type="AlphaFoldDB" id="A0A0S7BLA7"/>
<evidence type="ECO:0000259" key="2">
    <source>
        <dbReference type="PROSITE" id="PS50113"/>
    </source>
</evidence>
<dbReference type="InterPro" id="IPR000700">
    <property type="entry name" value="PAS-assoc_C"/>
</dbReference>
<dbReference type="InterPro" id="IPR050469">
    <property type="entry name" value="Diguanylate_Cyclase"/>
</dbReference>
<accession>A0A0S7BLA7</accession>
<dbReference type="SMART" id="SM00086">
    <property type="entry name" value="PAC"/>
    <property type="match status" value="1"/>
</dbReference>
<dbReference type="SUPFAM" id="SSF55785">
    <property type="entry name" value="PYP-like sensor domain (PAS domain)"/>
    <property type="match status" value="1"/>
</dbReference>
<evidence type="ECO:0000259" key="3">
    <source>
        <dbReference type="PROSITE" id="PS50887"/>
    </source>
</evidence>
<dbReference type="PANTHER" id="PTHR45138">
    <property type="entry name" value="REGULATORY COMPONENTS OF SENSORY TRANSDUCTION SYSTEM"/>
    <property type="match status" value="1"/>
</dbReference>
<dbReference type="Proteomes" id="UP000053370">
    <property type="component" value="Unassembled WGS sequence"/>
</dbReference>
<protein>
    <submittedName>
        <fullName evidence="4">Protein containing PAS domain S-box</fullName>
    </submittedName>
</protein>
<reference evidence="4" key="1">
    <citation type="journal article" date="2015" name="Genome Announc.">
        <title>Draft Genome Sequence of Anaerolineae Strain TC1, a Novel Isolate from a Methanogenic Wastewater Treatment System.</title>
        <authorList>
            <person name="Matsuura N."/>
            <person name="Tourlousse D.M."/>
            <person name="Sun L."/>
            <person name="Toyonaga M."/>
            <person name="Kuroda K."/>
            <person name="Ohashi A."/>
            <person name="Cruz R."/>
            <person name="Yamaguchi T."/>
            <person name="Sekiguchi Y."/>
        </authorList>
    </citation>
    <scope>NUCLEOTIDE SEQUENCE [LARGE SCALE GENOMIC DNA]</scope>
    <source>
        <strain evidence="4">TC1</strain>
    </source>
</reference>
<dbReference type="EMBL" id="DF968181">
    <property type="protein sequence ID" value="GAP41085.1"/>
    <property type="molecule type" value="Genomic_DNA"/>
</dbReference>
<proteinExistence type="predicted"/>
<dbReference type="CDD" id="cd00130">
    <property type="entry name" value="PAS"/>
    <property type="match status" value="1"/>
</dbReference>